<gene>
    <name evidence="2" type="ORF">Bhyg_14770</name>
</gene>
<evidence type="ECO:0000256" key="1">
    <source>
        <dbReference type="SAM" id="SignalP"/>
    </source>
</evidence>
<keyword evidence="3" id="KW-1185">Reference proteome</keyword>
<accession>A0A9Q0MQL5</accession>
<dbReference type="Proteomes" id="UP001151699">
    <property type="component" value="Chromosome C"/>
</dbReference>
<feature type="signal peptide" evidence="1">
    <location>
        <begin position="1"/>
        <end position="19"/>
    </location>
</feature>
<dbReference type="EMBL" id="WJQU01000004">
    <property type="protein sequence ID" value="KAJ6636182.1"/>
    <property type="molecule type" value="Genomic_DNA"/>
</dbReference>
<name>A0A9Q0MQL5_9DIPT</name>
<comment type="caution">
    <text evidence="2">The sequence shown here is derived from an EMBL/GenBank/DDBJ whole genome shotgun (WGS) entry which is preliminary data.</text>
</comment>
<sequence length="262" mass="29944">MQRIIFAFVTVISLQTIHAFSQINRCENDLANLKKDSAKFFVDFKTEHDVAHNAFIQIKFAVQMLGSSFDQFLSIKYGEDFPLDTLQCILKQFVDSLTKQHAETDKNIVHLQDEIDVLLNMASKFSRKQNLICRKGKFIGCEGSLNQLRCELSDFFIVLKKAARQAGNDLWHIEDASSDLTRIEQKFKSKYTLTCGQTAGETQPQKTCGCGKANINNLKHDIKIFYKEFRQPYDANINKVKDLSNICDNLSAEILSWNNKLA</sequence>
<feature type="chain" id="PRO_5040304998" evidence="1">
    <location>
        <begin position="20"/>
        <end position="262"/>
    </location>
</feature>
<evidence type="ECO:0000313" key="3">
    <source>
        <dbReference type="Proteomes" id="UP001151699"/>
    </source>
</evidence>
<protein>
    <submittedName>
        <fullName evidence="2">Uncharacterized protein</fullName>
    </submittedName>
</protein>
<evidence type="ECO:0000313" key="2">
    <source>
        <dbReference type="EMBL" id="KAJ6636182.1"/>
    </source>
</evidence>
<keyword evidence="1" id="KW-0732">Signal</keyword>
<organism evidence="2 3">
    <name type="scientific">Pseudolycoriella hygida</name>
    <dbReference type="NCBI Taxonomy" id="35572"/>
    <lineage>
        <taxon>Eukaryota</taxon>
        <taxon>Metazoa</taxon>
        <taxon>Ecdysozoa</taxon>
        <taxon>Arthropoda</taxon>
        <taxon>Hexapoda</taxon>
        <taxon>Insecta</taxon>
        <taxon>Pterygota</taxon>
        <taxon>Neoptera</taxon>
        <taxon>Endopterygota</taxon>
        <taxon>Diptera</taxon>
        <taxon>Nematocera</taxon>
        <taxon>Sciaroidea</taxon>
        <taxon>Sciaridae</taxon>
        <taxon>Pseudolycoriella</taxon>
    </lineage>
</organism>
<reference evidence="2" key="1">
    <citation type="submission" date="2022-07" db="EMBL/GenBank/DDBJ databases">
        <authorList>
            <person name="Trinca V."/>
            <person name="Uliana J.V.C."/>
            <person name="Torres T.T."/>
            <person name="Ward R.J."/>
            <person name="Monesi N."/>
        </authorList>
    </citation>
    <scope>NUCLEOTIDE SEQUENCE</scope>
    <source>
        <strain evidence="2">HSMRA1968</strain>
        <tissue evidence="2">Whole embryos</tissue>
    </source>
</reference>
<proteinExistence type="predicted"/>
<dbReference type="AlphaFoldDB" id="A0A9Q0MQL5"/>